<dbReference type="EnsemblMetazoa" id="GPAI044279-RA">
    <property type="protein sequence ID" value="GPAI044279-PA"/>
    <property type="gene ID" value="GPAI044279"/>
</dbReference>
<dbReference type="PROSITE" id="PS50294">
    <property type="entry name" value="WD_REPEATS_REGION"/>
    <property type="match status" value="1"/>
</dbReference>
<dbReference type="InterPro" id="IPR036322">
    <property type="entry name" value="WD40_repeat_dom_sf"/>
</dbReference>
<dbReference type="PROSITE" id="PS00678">
    <property type="entry name" value="WD_REPEATS_1"/>
    <property type="match status" value="1"/>
</dbReference>
<dbReference type="Gene3D" id="2.130.10.10">
    <property type="entry name" value="YVTN repeat-like/Quinoprotein amine dehydrogenase"/>
    <property type="match status" value="1"/>
</dbReference>
<dbReference type="PANTHER" id="PTHR19871">
    <property type="entry name" value="BETA TRANSDUCIN-RELATED PROTEIN"/>
    <property type="match status" value="1"/>
</dbReference>
<dbReference type="STRING" id="7398.A0A1B0AFS7"/>
<keyword evidence="2" id="KW-0677">Repeat</keyword>
<evidence type="ECO:0000313" key="5">
    <source>
        <dbReference type="Proteomes" id="UP000092445"/>
    </source>
</evidence>
<reference evidence="4" key="2">
    <citation type="submission" date="2020-05" db="UniProtKB">
        <authorList>
            <consortium name="EnsemblMetazoa"/>
        </authorList>
    </citation>
    <scope>IDENTIFICATION</scope>
    <source>
        <strain evidence="4">IAEA</strain>
    </source>
</reference>
<sequence length="279" mass="30965">MVRGLHSYQSEWLVRFMHKINNILGLSSFEHVRCYLLDRDIELIYYTIRKSSDVLTRDPMQLGAQLIAWLRPISEHDENDNSLLSLTVRSATAWCDGYTVPLLVPLTGWLPAPLPSQIRTMTVSGTGPIRDICVAPSKQHLILTTKSGDVQLWHIMSNSLEHIFKVNFMSTKSTQCQHYRNVLSIGHLAAVTCLLVASQSDILLTASEDATVIVWNVTTRQLITHIKSHTSTVTSVAAGVNNTLVISGIVYEIIVTDDDDDTAQQPSECISLTLPAGNL</sequence>
<accession>A0A1B0AFS7</accession>
<evidence type="ECO:0000256" key="2">
    <source>
        <dbReference type="ARBA" id="ARBA00022737"/>
    </source>
</evidence>
<dbReference type="InterPro" id="IPR001680">
    <property type="entry name" value="WD40_rpt"/>
</dbReference>
<reference evidence="5" key="1">
    <citation type="submission" date="2014-03" db="EMBL/GenBank/DDBJ databases">
        <authorList>
            <person name="Aksoy S."/>
            <person name="Warren W."/>
            <person name="Wilson R.K."/>
        </authorList>
    </citation>
    <scope>NUCLEOTIDE SEQUENCE [LARGE SCALE GENOMIC DNA]</scope>
    <source>
        <strain evidence="5">IAEA</strain>
    </source>
</reference>
<dbReference type="VEuPathDB" id="VectorBase:GPAI044279"/>
<name>A0A1B0AFS7_GLOPL</name>
<dbReference type="PANTHER" id="PTHR19871:SF28">
    <property type="entry name" value="AAA+ ATPASE DOMAIN-CONTAINING PROTEIN"/>
    <property type="match status" value="1"/>
</dbReference>
<feature type="repeat" description="WD" evidence="3">
    <location>
        <begin position="184"/>
        <end position="225"/>
    </location>
</feature>
<evidence type="ECO:0000256" key="3">
    <source>
        <dbReference type="PROSITE-ProRule" id="PRU00221"/>
    </source>
</evidence>
<evidence type="ECO:0000256" key="1">
    <source>
        <dbReference type="ARBA" id="ARBA00022574"/>
    </source>
</evidence>
<keyword evidence="1 3" id="KW-0853">WD repeat</keyword>
<dbReference type="InterPro" id="IPR015943">
    <property type="entry name" value="WD40/YVTN_repeat-like_dom_sf"/>
</dbReference>
<dbReference type="Pfam" id="PF00400">
    <property type="entry name" value="WD40"/>
    <property type="match status" value="1"/>
</dbReference>
<keyword evidence="5" id="KW-1185">Reference proteome</keyword>
<evidence type="ECO:0000313" key="4">
    <source>
        <dbReference type="EnsemblMetazoa" id="GPAI044279-PA"/>
    </source>
</evidence>
<dbReference type="Proteomes" id="UP000092445">
    <property type="component" value="Unassembled WGS sequence"/>
</dbReference>
<protein>
    <submittedName>
        <fullName evidence="4">WD_REPEATS_REGION domain-containing protein</fullName>
    </submittedName>
</protein>
<dbReference type="SMART" id="SM00320">
    <property type="entry name" value="WD40"/>
    <property type="match status" value="3"/>
</dbReference>
<dbReference type="InterPro" id="IPR019775">
    <property type="entry name" value="WD40_repeat_CS"/>
</dbReference>
<dbReference type="PROSITE" id="PS50082">
    <property type="entry name" value="WD_REPEATS_2"/>
    <property type="match status" value="1"/>
</dbReference>
<organism evidence="4 5">
    <name type="scientific">Glossina pallidipes</name>
    <name type="common">Tsetse fly</name>
    <dbReference type="NCBI Taxonomy" id="7398"/>
    <lineage>
        <taxon>Eukaryota</taxon>
        <taxon>Metazoa</taxon>
        <taxon>Ecdysozoa</taxon>
        <taxon>Arthropoda</taxon>
        <taxon>Hexapoda</taxon>
        <taxon>Insecta</taxon>
        <taxon>Pterygota</taxon>
        <taxon>Neoptera</taxon>
        <taxon>Endopterygota</taxon>
        <taxon>Diptera</taxon>
        <taxon>Brachycera</taxon>
        <taxon>Muscomorpha</taxon>
        <taxon>Hippoboscoidea</taxon>
        <taxon>Glossinidae</taxon>
        <taxon>Glossina</taxon>
    </lineage>
</organism>
<dbReference type="AlphaFoldDB" id="A0A1B0AFS7"/>
<dbReference type="SUPFAM" id="SSF50978">
    <property type="entry name" value="WD40 repeat-like"/>
    <property type="match status" value="1"/>
</dbReference>
<proteinExistence type="predicted"/>
<dbReference type="InterPro" id="IPR052752">
    <property type="entry name" value="NACHT-WD_repeat"/>
</dbReference>